<name>A0A120K1K8_9SACH</name>
<evidence type="ECO:0000313" key="5">
    <source>
        <dbReference type="EMBL" id="AMD19500.1"/>
    </source>
</evidence>
<feature type="compositionally biased region" description="Low complexity" evidence="3">
    <location>
        <begin position="406"/>
        <end position="427"/>
    </location>
</feature>
<evidence type="ECO:0000313" key="6">
    <source>
        <dbReference type="Proteomes" id="UP000243052"/>
    </source>
</evidence>
<dbReference type="InterPro" id="IPR036390">
    <property type="entry name" value="WH_DNA-bd_sf"/>
</dbReference>
<dbReference type="Gene3D" id="1.10.10.10">
    <property type="entry name" value="Winged helix-like DNA-binding domain superfamily/Winged helix DNA-binding domain"/>
    <property type="match status" value="1"/>
</dbReference>
<dbReference type="SMART" id="SM00715">
    <property type="entry name" value="LA"/>
    <property type="match status" value="1"/>
</dbReference>
<evidence type="ECO:0000256" key="2">
    <source>
        <dbReference type="PROSITE-ProRule" id="PRU00332"/>
    </source>
</evidence>
<dbReference type="Proteomes" id="UP000243052">
    <property type="component" value="Chromosome iii"/>
</dbReference>
<dbReference type="EMBL" id="CP014243">
    <property type="protein sequence ID" value="AMD19500.1"/>
    <property type="molecule type" value="Genomic_DNA"/>
</dbReference>
<accession>A0A120K1K8</accession>
<dbReference type="PANTHER" id="PTHR22792:SF140">
    <property type="entry name" value="ACHILLES, ISOFORM A"/>
    <property type="match status" value="1"/>
</dbReference>
<feature type="compositionally biased region" description="Polar residues" evidence="3">
    <location>
        <begin position="1"/>
        <end position="11"/>
    </location>
</feature>
<dbReference type="Pfam" id="PF05383">
    <property type="entry name" value="La"/>
    <property type="match status" value="1"/>
</dbReference>
<evidence type="ECO:0000256" key="1">
    <source>
        <dbReference type="ARBA" id="ARBA00022884"/>
    </source>
</evidence>
<feature type="compositionally biased region" description="Basic and acidic residues" evidence="3">
    <location>
        <begin position="153"/>
        <end position="169"/>
    </location>
</feature>
<dbReference type="InterPro" id="IPR036388">
    <property type="entry name" value="WH-like_DNA-bd_sf"/>
</dbReference>
<feature type="domain" description="HTH La-type RNA-binding" evidence="4">
    <location>
        <begin position="261"/>
        <end position="355"/>
    </location>
</feature>
<dbReference type="OrthoDB" id="340227at2759"/>
<dbReference type="GeneID" id="28722703"/>
<gene>
    <name evidence="5" type="ORF">AW171_hschr31338</name>
</gene>
<feature type="region of interest" description="Disordered" evidence="3">
    <location>
        <begin position="1"/>
        <end position="53"/>
    </location>
</feature>
<dbReference type="CDD" id="cd07323">
    <property type="entry name" value="LAM"/>
    <property type="match status" value="1"/>
</dbReference>
<feature type="region of interest" description="Disordered" evidence="3">
    <location>
        <begin position="406"/>
        <end position="435"/>
    </location>
</feature>
<keyword evidence="6" id="KW-1185">Reference proteome</keyword>
<keyword evidence="1 2" id="KW-0694">RNA-binding</keyword>
<feature type="compositionally biased region" description="Polar residues" evidence="3">
    <location>
        <begin position="193"/>
        <end position="205"/>
    </location>
</feature>
<dbReference type="InterPro" id="IPR045180">
    <property type="entry name" value="La_dom_prot"/>
</dbReference>
<protein>
    <submittedName>
        <fullName evidence="5">HCL651Cp</fullName>
    </submittedName>
</protein>
<evidence type="ECO:0000259" key="4">
    <source>
        <dbReference type="PROSITE" id="PS50961"/>
    </source>
</evidence>
<dbReference type="InterPro" id="IPR006630">
    <property type="entry name" value="La_HTH"/>
</dbReference>
<dbReference type="RefSeq" id="XP_017986496.1">
    <property type="nucleotide sequence ID" value="XM_018131616.1"/>
</dbReference>
<proteinExistence type="predicted"/>
<sequence>MTVTETGSIQENGAVGVLSAENNRKPTSSGSGSKDTKKENLKLQPAPIPTVSPWKKVEAPIGVSSSEDEKWPTAYEATTKFAEENASSKNKQPIIITGREKWVPIKPTLLIGNVNGTRRTQRKKKNAPNGMTNGNAQPRKKSGSKPMANQQKKGTEGQKKAFQEQKRSDYLPSSSESDQQHDTPVLSDEHQQLIYSESQMQTQQQPRRKYQNKATQSQDSHRGYVARNYHSSNSSSNASQPHRRIHPNKVNGYRPRMFAPQFDPLAAIGDIARQIEYYFSIENLEKDTFLISQLNNEGWVSFALIASFYRLIKLSWGGDMNLIMGALREIVANENATVEIARVTADENTEEPKNYFHNYAIRAKTWKRWIAETPKSWNATFEVLKSSQMDEFKFVPIPIPISIEPASSMGITEPPTSEDSTEPPASEGAASLGSI</sequence>
<feature type="region of interest" description="Disordered" evidence="3">
    <location>
        <begin position="105"/>
        <end position="247"/>
    </location>
</feature>
<dbReference type="GO" id="GO:0005634">
    <property type="term" value="C:nucleus"/>
    <property type="evidence" value="ECO:0007669"/>
    <property type="project" value="TreeGrafter"/>
</dbReference>
<dbReference type="PROSITE" id="PS50961">
    <property type="entry name" value="HTH_LA"/>
    <property type="match status" value="1"/>
</dbReference>
<reference evidence="5 6" key="1">
    <citation type="submission" date="2016-01" db="EMBL/GenBank/DDBJ databases">
        <title>Genome sequence of the yeast Holleya sinecauda.</title>
        <authorList>
            <person name="Dietrich F.S."/>
        </authorList>
    </citation>
    <scope>NUCLEOTIDE SEQUENCE [LARGE SCALE GENOMIC DNA]</scope>
    <source>
        <strain evidence="5 6">ATCC 58844</strain>
    </source>
</reference>
<dbReference type="STRING" id="45286.A0A120K1K8"/>
<organism evidence="5 6">
    <name type="scientific">Eremothecium sinecaudum</name>
    <dbReference type="NCBI Taxonomy" id="45286"/>
    <lineage>
        <taxon>Eukaryota</taxon>
        <taxon>Fungi</taxon>
        <taxon>Dikarya</taxon>
        <taxon>Ascomycota</taxon>
        <taxon>Saccharomycotina</taxon>
        <taxon>Saccharomycetes</taxon>
        <taxon>Saccharomycetales</taxon>
        <taxon>Saccharomycetaceae</taxon>
        <taxon>Eremothecium</taxon>
    </lineage>
</organism>
<evidence type="ECO:0000256" key="3">
    <source>
        <dbReference type="SAM" id="MobiDB-lite"/>
    </source>
</evidence>
<dbReference type="SUPFAM" id="SSF46785">
    <property type="entry name" value="Winged helix' DNA-binding domain"/>
    <property type="match status" value="1"/>
</dbReference>
<dbReference type="PANTHER" id="PTHR22792">
    <property type="entry name" value="LUPUS LA PROTEIN-RELATED"/>
    <property type="match status" value="1"/>
</dbReference>
<dbReference type="GO" id="GO:0003729">
    <property type="term" value="F:mRNA binding"/>
    <property type="evidence" value="ECO:0007669"/>
    <property type="project" value="TreeGrafter"/>
</dbReference>
<dbReference type="AlphaFoldDB" id="A0A120K1K8"/>